<evidence type="ECO:0000313" key="4">
    <source>
        <dbReference type="EMBL" id="MBE1206082.1"/>
    </source>
</evidence>
<dbReference type="SMART" id="SM01008">
    <property type="entry name" value="Ald_Xan_dh_C"/>
    <property type="match status" value="1"/>
</dbReference>
<keyword evidence="5" id="KW-1185">Reference proteome</keyword>
<evidence type="ECO:0000313" key="5">
    <source>
        <dbReference type="Proteomes" id="UP000598227"/>
    </source>
</evidence>
<protein>
    <submittedName>
        <fullName evidence="4">Xanthine dehydrogenase family protein molybdopterin-binding subunit</fullName>
    </submittedName>
</protein>
<dbReference type="InterPro" id="IPR008274">
    <property type="entry name" value="AldOxase/xan_DH_MoCoBD1"/>
</dbReference>
<dbReference type="PANTHER" id="PTHR11908:SF132">
    <property type="entry name" value="ALDEHYDE OXIDASE 1-RELATED"/>
    <property type="match status" value="1"/>
</dbReference>
<gene>
    <name evidence="4" type="ORF">IHE39_17435</name>
</gene>
<dbReference type="Proteomes" id="UP000598227">
    <property type="component" value="Unassembled WGS sequence"/>
</dbReference>
<dbReference type="Pfam" id="PF01315">
    <property type="entry name" value="Ald_Xan_dh_C"/>
    <property type="match status" value="1"/>
</dbReference>
<keyword evidence="2" id="KW-0560">Oxidoreductase</keyword>
<evidence type="ECO:0000256" key="2">
    <source>
        <dbReference type="ARBA" id="ARBA00023002"/>
    </source>
</evidence>
<dbReference type="PANTHER" id="PTHR11908">
    <property type="entry name" value="XANTHINE DEHYDROGENASE"/>
    <property type="match status" value="1"/>
</dbReference>
<dbReference type="InterPro" id="IPR037165">
    <property type="entry name" value="AldOxase/xan_DH_Mopterin-bd_sf"/>
</dbReference>
<dbReference type="InterPro" id="IPR000674">
    <property type="entry name" value="Ald_Oxase/Xan_DH_a/b"/>
</dbReference>
<dbReference type="InterPro" id="IPR046867">
    <property type="entry name" value="AldOxase/xan_DH_MoCoBD2"/>
</dbReference>
<comment type="caution">
    <text evidence="4">The sequence shown here is derived from an EMBL/GenBank/DDBJ whole genome shotgun (WGS) entry which is preliminary data.</text>
</comment>
<dbReference type="InterPro" id="IPR016208">
    <property type="entry name" value="Ald_Oxase/xanthine_DH-like"/>
</dbReference>
<proteinExistence type="predicted"/>
<feature type="domain" description="Aldehyde oxidase/xanthine dehydrogenase a/b hammerhead" evidence="3">
    <location>
        <begin position="26"/>
        <end position="146"/>
    </location>
</feature>
<evidence type="ECO:0000256" key="1">
    <source>
        <dbReference type="ARBA" id="ARBA00022505"/>
    </source>
</evidence>
<keyword evidence="1" id="KW-0500">Molybdenum</keyword>
<dbReference type="Gene3D" id="3.30.365.10">
    <property type="entry name" value="Aldehyde oxidase/xanthine dehydrogenase, molybdopterin binding domain"/>
    <property type="match status" value="4"/>
</dbReference>
<organism evidence="4 5">
    <name type="scientific">Aminobacter carboxidus</name>
    <dbReference type="NCBI Taxonomy" id="376165"/>
    <lineage>
        <taxon>Bacteria</taxon>
        <taxon>Pseudomonadati</taxon>
        <taxon>Pseudomonadota</taxon>
        <taxon>Alphaproteobacteria</taxon>
        <taxon>Hyphomicrobiales</taxon>
        <taxon>Phyllobacteriaceae</taxon>
        <taxon>Aminobacter</taxon>
    </lineage>
</organism>
<dbReference type="SUPFAM" id="SSF54665">
    <property type="entry name" value="CO dehydrogenase molybdoprotein N-domain-like"/>
    <property type="match status" value="1"/>
</dbReference>
<dbReference type="SUPFAM" id="SSF56003">
    <property type="entry name" value="Molybdenum cofactor-binding domain"/>
    <property type="match status" value="1"/>
</dbReference>
<name>A0ABR9GQW8_9HYPH</name>
<dbReference type="InterPro" id="IPR036856">
    <property type="entry name" value="Ald_Oxase/Xan_DH_a/b_sf"/>
</dbReference>
<sequence>MPLTGEQPQSLVGCSPPRVEDERLVTGRGRYVADIKLEGALVATFVRSPVAHGRIVTIDLDAVREATGVVAAFSGQDLLDAGVLPLPCIRATDSADGTPFHAPVRHAVAVDLVRHVGEAVAIIVAETEQAAMDAADLADIEYDTLPVAIDVRESEETAFAWEKGDRAAAEAAFAAAARVVEIEVVNNRILISPIEPRGAVAEYDAASGLFTLHAPTQGVHLVRRLVAPTLDIELEKLRVITNDVGGSFGAKLVSMPEQTALLFAARACGKPVRWVATRSENHMTDIAGRDHVSRAWMALDGEGRILAIRAETYANLGAYASALGPSPPTLGFAATLCGPYDFPALHLTVFGRYTNTAPSDAYRGSGKPESVYLLERLVERAARETGLGPIEFRRRNLIAAATMPYRAANGYIYDSADFHSVLDRALAEADWNGFAKRRMASEAKGLRRGRGIGLYLHTTGVTSQEISRVRVDPHGIVVVETGLQSSGQGHETSFAQLVADKLGLGLDQVHIVQGDSSLADSGGPTAGSSSLQVGGVTILHAADRMLDAACNEAADMLEAAAEDLVYHRGRFVVAGTDRSILLFAVAAEMEAKGEVGCAGEAALEGNILTIPNGAYVCEVEVDPDTGSVTVERFLGVDDVGRRLNPQLVEGQVHGGIAQGIGQALHERVVYDPDSGQMLSGSLMDYGLPRADDLPMFELHAADIPTGNNILGMKGAGEIGCIGAPAAVINALADAIGHDRIDMPATPERVWRALNFPMEC</sequence>
<accession>A0ABR9GQW8</accession>
<dbReference type="Pfam" id="PF02738">
    <property type="entry name" value="MoCoBD_1"/>
    <property type="match status" value="1"/>
</dbReference>
<dbReference type="EMBL" id="JACZEP010000005">
    <property type="protein sequence ID" value="MBE1206082.1"/>
    <property type="molecule type" value="Genomic_DNA"/>
</dbReference>
<evidence type="ECO:0000259" key="3">
    <source>
        <dbReference type="SMART" id="SM01008"/>
    </source>
</evidence>
<reference evidence="4 5" key="1">
    <citation type="submission" date="2020-09" db="EMBL/GenBank/DDBJ databases">
        <title>Draft Genome Sequence of Aminobacter carboxidus type strain DSM 1086, a soil Gram-negative carboxydobacterium.</title>
        <authorList>
            <person name="Turrini P."/>
            <person name="Tescari M."/>
            <person name="Artuso I."/>
            <person name="Lugli G.A."/>
            <person name="Frangipani E."/>
            <person name="Ventura M."/>
            <person name="Visca P."/>
        </authorList>
    </citation>
    <scope>NUCLEOTIDE SEQUENCE [LARGE SCALE GENOMIC DNA]</scope>
    <source>
        <strain evidence="4 5">DSM 1086</strain>
    </source>
</reference>
<dbReference type="RefSeq" id="WP_192567362.1">
    <property type="nucleotide sequence ID" value="NZ_JACZEP010000005.1"/>
</dbReference>
<dbReference type="Gene3D" id="3.90.1170.50">
    <property type="entry name" value="Aldehyde oxidase/xanthine dehydrogenase, a/b hammerhead"/>
    <property type="match status" value="1"/>
</dbReference>
<dbReference type="Pfam" id="PF20256">
    <property type="entry name" value="MoCoBD_2"/>
    <property type="match status" value="1"/>
</dbReference>